<dbReference type="GO" id="GO:0005524">
    <property type="term" value="F:ATP binding"/>
    <property type="evidence" value="ECO:0007669"/>
    <property type="project" value="InterPro"/>
</dbReference>
<dbReference type="InterPro" id="IPR020568">
    <property type="entry name" value="Ribosomal_Su5_D2-typ_SF"/>
</dbReference>
<dbReference type="Pfam" id="PF01078">
    <property type="entry name" value="Mg_chelatase"/>
    <property type="match status" value="1"/>
</dbReference>
<dbReference type="AlphaFoldDB" id="A0AAU7JR45"/>
<dbReference type="SMART" id="SM00382">
    <property type="entry name" value="AAA"/>
    <property type="match status" value="1"/>
</dbReference>
<gene>
    <name evidence="4" type="ORF">ABEG17_14140</name>
</gene>
<evidence type="ECO:0000313" key="4">
    <source>
        <dbReference type="EMBL" id="XBO42702.1"/>
    </source>
</evidence>
<dbReference type="Pfam" id="PF13335">
    <property type="entry name" value="Mg_chelatase_C"/>
    <property type="match status" value="1"/>
</dbReference>
<protein>
    <submittedName>
        <fullName evidence="4">YifB family Mg chelatase-like AAA ATPase</fullName>
    </submittedName>
</protein>
<dbReference type="Pfam" id="PF13541">
    <property type="entry name" value="ChlI"/>
    <property type="match status" value="1"/>
</dbReference>
<feature type="domain" description="AAA+ ATPase" evidence="3">
    <location>
        <begin position="215"/>
        <end position="399"/>
    </location>
</feature>
<dbReference type="Gene3D" id="3.40.50.300">
    <property type="entry name" value="P-loop containing nucleotide triphosphate hydrolases"/>
    <property type="match status" value="1"/>
</dbReference>
<dbReference type="InterPro" id="IPR025158">
    <property type="entry name" value="Mg_chelat-rel_C"/>
</dbReference>
<accession>A0AAU7JR45</accession>
<evidence type="ECO:0000256" key="1">
    <source>
        <dbReference type="ARBA" id="ARBA00006354"/>
    </source>
</evidence>
<reference evidence="4" key="1">
    <citation type="submission" date="2024-05" db="EMBL/GenBank/DDBJ databases">
        <authorList>
            <person name="Kim S."/>
            <person name="Heo J."/>
            <person name="Choi H."/>
            <person name="Choi Y."/>
            <person name="Kwon S.-W."/>
            <person name="Kim Y."/>
        </authorList>
    </citation>
    <scope>NUCLEOTIDE SEQUENCE</scope>
    <source>
        <strain evidence="4">KACC 23699</strain>
    </source>
</reference>
<dbReference type="NCBIfam" id="TIGR00368">
    <property type="entry name" value="YifB family Mg chelatase-like AAA ATPase"/>
    <property type="match status" value="1"/>
</dbReference>
<evidence type="ECO:0000259" key="3">
    <source>
        <dbReference type="SMART" id="SM00382"/>
    </source>
</evidence>
<comment type="similarity">
    <text evidence="1">Belongs to the Mg-chelatase subunits D/I family. ComM subfamily.</text>
</comment>
<evidence type="ECO:0000256" key="2">
    <source>
        <dbReference type="SAM" id="MobiDB-lite"/>
    </source>
</evidence>
<dbReference type="RefSeq" id="WP_406830119.1">
    <property type="nucleotide sequence ID" value="NZ_CP157483.1"/>
</dbReference>
<dbReference type="PANTHER" id="PTHR32039:SF7">
    <property type="entry name" value="COMPETENCE PROTEIN COMM"/>
    <property type="match status" value="1"/>
</dbReference>
<feature type="region of interest" description="Disordered" evidence="2">
    <location>
        <begin position="490"/>
        <end position="512"/>
    </location>
</feature>
<dbReference type="SUPFAM" id="SSF52540">
    <property type="entry name" value="P-loop containing nucleoside triphosphate hydrolases"/>
    <property type="match status" value="1"/>
</dbReference>
<dbReference type="InterPro" id="IPR004482">
    <property type="entry name" value="Mg_chelat-rel"/>
</dbReference>
<dbReference type="EMBL" id="CP157483">
    <property type="protein sequence ID" value="XBO42702.1"/>
    <property type="molecule type" value="Genomic_DNA"/>
</dbReference>
<dbReference type="SUPFAM" id="SSF54211">
    <property type="entry name" value="Ribosomal protein S5 domain 2-like"/>
    <property type="match status" value="1"/>
</dbReference>
<dbReference type="InterPro" id="IPR045006">
    <property type="entry name" value="CHLI-like"/>
</dbReference>
<dbReference type="InterPro" id="IPR000523">
    <property type="entry name" value="Mg_chelatse_chII-like_cat_dom"/>
</dbReference>
<dbReference type="InterPro" id="IPR027417">
    <property type="entry name" value="P-loop_NTPase"/>
</dbReference>
<dbReference type="CDD" id="cd00009">
    <property type="entry name" value="AAA"/>
    <property type="match status" value="1"/>
</dbReference>
<dbReference type="InterPro" id="IPR014721">
    <property type="entry name" value="Ribsml_uS5_D2-typ_fold_subgr"/>
</dbReference>
<dbReference type="InterPro" id="IPR003593">
    <property type="entry name" value="AAA+_ATPase"/>
</dbReference>
<sequence length="512" mass="53167">MTFGRTRSVTLEGLVGTVVDVEAHLAGGLPAFMLGGLPDTACAQSPNRVKAATASIGRSLAQDRFTVNLSPASIPKNGSGFDLPIAVAVLAAVDLVPPARVAEVVHLGELGLDGSIRKVRGVLPAVLAAARSGCRDVVVPVENAAEAQLVPQIEVHAVAHLQDLVDAYKGGGDRVAIGVPESAAPAAAPPGPTTDLAEVTGQPEARMALELAAAGGHHLFLLGPPGSGKTMLAERLVSILPRLTREQSIDVLAVKSLLGLSASEVGVEFVPPFIAPHHSATQAAIIGGGSGAVRPGAISQAHHGVLFLDEAPEFRTGALQALRQPLESGQVVVSRARTAVRFPARFQLVMAANPCPCGLGFGKGIGCTCTPMAKRAYVAKLSGPLLDRVDLQVQVPPVTLSSLGGEPGESSAVVAARVAEAREVQAQRWRDTSWRLNSHVPGAFLRRGPRRLPRSATTDLDRALDRGQLTLRGYDRVLRLGWTVADLAGRPSPTRDDLGTALTLRNQGPVAA</sequence>
<dbReference type="Gene3D" id="3.30.230.10">
    <property type="match status" value="1"/>
</dbReference>
<organism evidence="4">
    <name type="scientific">Pedococcus sp. KACC 23699</name>
    <dbReference type="NCBI Taxonomy" id="3149228"/>
    <lineage>
        <taxon>Bacteria</taxon>
        <taxon>Bacillati</taxon>
        <taxon>Actinomycetota</taxon>
        <taxon>Actinomycetes</taxon>
        <taxon>Micrococcales</taxon>
        <taxon>Intrasporangiaceae</taxon>
        <taxon>Pedococcus</taxon>
    </lineage>
</organism>
<name>A0AAU7JR45_9MICO</name>
<dbReference type="PANTHER" id="PTHR32039">
    <property type="entry name" value="MAGNESIUM-CHELATASE SUBUNIT CHLI"/>
    <property type="match status" value="1"/>
</dbReference>
<proteinExistence type="inferred from homology"/>